<dbReference type="EMBL" id="ACHB01000092">
    <property type="protein sequence ID" value="EEI90229.1"/>
    <property type="molecule type" value="Genomic_DNA"/>
</dbReference>
<evidence type="ECO:0000256" key="3">
    <source>
        <dbReference type="ARBA" id="ARBA00023163"/>
    </source>
</evidence>
<protein>
    <submittedName>
        <fullName evidence="5">Peptidase S24-like protein</fullName>
    </submittedName>
</protein>
<dbReference type="InterPro" id="IPR001387">
    <property type="entry name" value="Cro/C1-type_HTH"/>
</dbReference>
<comment type="caution">
    <text evidence="5">The sequence shown here is derived from an EMBL/GenBank/DDBJ whole genome shotgun (WGS) entry which is preliminary data.</text>
</comment>
<dbReference type="InterPro" id="IPR036286">
    <property type="entry name" value="LexA/Signal_pep-like_sf"/>
</dbReference>
<evidence type="ECO:0000313" key="5">
    <source>
        <dbReference type="EMBL" id="EEI90229.1"/>
    </source>
</evidence>
<dbReference type="CDD" id="cd06462">
    <property type="entry name" value="Peptidase_S24_S26"/>
    <property type="match status" value="1"/>
</dbReference>
<dbReference type="HOGENOM" id="CLU_074799_3_0_10"/>
<dbReference type="PANTHER" id="PTHR40661:SF1">
    <property type="entry name" value="HTH CRO_C1-TYPE DOMAIN-CONTAINING PROTEIN"/>
    <property type="match status" value="1"/>
</dbReference>
<dbReference type="Proteomes" id="UP000006241">
    <property type="component" value="Unassembled WGS sequence"/>
</dbReference>
<dbReference type="InterPro" id="IPR010982">
    <property type="entry name" value="Lambda_DNA-bd_dom_sf"/>
</dbReference>
<feature type="domain" description="HTH cro/C1-type" evidence="4">
    <location>
        <begin position="6"/>
        <end position="59"/>
    </location>
</feature>
<dbReference type="Gene3D" id="2.10.109.10">
    <property type="entry name" value="Umud Fragment, subunit A"/>
    <property type="match status" value="1"/>
</dbReference>
<dbReference type="RefSeq" id="WP_003003632.1">
    <property type="nucleotide sequence ID" value="NZ_GG668630.1"/>
</dbReference>
<dbReference type="SUPFAM" id="SSF47413">
    <property type="entry name" value="lambda repressor-like DNA-binding domains"/>
    <property type="match status" value="1"/>
</dbReference>
<dbReference type="CDD" id="cd00093">
    <property type="entry name" value="HTH_XRE"/>
    <property type="match status" value="1"/>
</dbReference>
<keyword evidence="3" id="KW-0804">Transcription</keyword>
<name>C2G3M4_SPHSI</name>
<dbReference type="PANTHER" id="PTHR40661">
    <property type="match status" value="1"/>
</dbReference>
<organism evidence="5 6">
    <name type="scientific">Sphingobacterium spiritivorum ATCC 33300</name>
    <dbReference type="NCBI Taxonomy" id="525372"/>
    <lineage>
        <taxon>Bacteria</taxon>
        <taxon>Pseudomonadati</taxon>
        <taxon>Bacteroidota</taxon>
        <taxon>Sphingobacteriia</taxon>
        <taxon>Sphingobacteriales</taxon>
        <taxon>Sphingobacteriaceae</taxon>
        <taxon>Sphingobacterium</taxon>
    </lineage>
</organism>
<dbReference type="Gene3D" id="1.10.260.40">
    <property type="entry name" value="lambda repressor-like DNA-binding domains"/>
    <property type="match status" value="1"/>
</dbReference>
<reference evidence="5 6" key="1">
    <citation type="submission" date="2009-01" db="EMBL/GenBank/DDBJ databases">
        <authorList>
            <person name="Qin X."/>
            <person name="Bachman B."/>
            <person name="Battles P."/>
            <person name="Bell A."/>
            <person name="Bess C."/>
            <person name="Bickham C."/>
            <person name="Chaboub L."/>
            <person name="Chen D."/>
            <person name="Coyle M."/>
            <person name="Deiros D.R."/>
            <person name="Dinh H."/>
            <person name="Forbes L."/>
            <person name="Fowler G."/>
            <person name="Francisco L."/>
            <person name="Fu Q."/>
            <person name="Gubbala S."/>
            <person name="Hale W."/>
            <person name="Han Y."/>
            <person name="Hemphill L."/>
            <person name="Highlander S.K."/>
            <person name="Hirani K."/>
            <person name="Hogues M."/>
            <person name="Jackson L."/>
            <person name="Jakkamsetti A."/>
            <person name="Javaid M."/>
            <person name="Jiang H."/>
            <person name="Korchina V."/>
            <person name="Kovar C."/>
            <person name="Lara F."/>
            <person name="Lee S."/>
            <person name="Mata R."/>
            <person name="Mathew T."/>
            <person name="Moen C."/>
            <person name="Morales K."/>
            <person name="Munidasa M."/>
            <person name="Nazareth L."/>
            <person name="Ngo R."/>
            <person name="Nguyen L."/>
            <person name="Okwuonu G."/>
            <person name="Ongeri F."/>
            <person name="Patil S."/>
            <person name="Petrosino J."/>
            <person name="Pham C."/>
            <person name="Pham P."/>
            <person name="Pu L.-L."/>
            <person name="Puazo M."/>
            <person name="Raj R."/>
            <person name="Reid J."/>
            <person name="Rouhana J."/>
            <person name="Saada N."/>
            <person name="Shang Y."/>
            <person name="Simmons D."/>
            <person name="Thornton R."/>
            <person name="Warren J."/>
            <person name="Weissenberger G."/>
            <person name="Zhang J."/>
            <person name="Zhang L."/>
            <person name="Zhou C."/>
            <person name="Zhu D."/>
            <person name="Muzny D."/>
            <person name="Worley K."/>
            <person name="Gibbs R."/>
        </authorList>
    </citation>
    <scope>NUCLEOTIDE SEQUENCE [LARGE SCALE GENOMIC DNA]</scope>
    <source>
        <strain evidence="5 6">ATCC 33300</strain>
    </source>
</reference>
<dbReference type="InterPro" id="IPR015927">
    <property type="entry name" value="Peptidase_S24_S26A/B/C"/>
</dbReference>
<sequence length="230" mass="26246">MIGNDLKIRLKNLGYELKEIAEKMGISPQALNSKFASDDLKVSFLQQIAKSINKSVYFLMEEPGPITNVIETKEEGVSRSEFLFRTDKLMHNQIIPLYDVHASASLITLFQQDRSTVVDYFSIPNMPKVDGAMAITGDSMYPILKSGDIIFFRKINNFMENLFFGEMYLLDISNDDDDYTTVKYVQTSDRGPDWIKIVSQNQHHSSKDIHLSWIKAAAFVKGSLRLNSMR</sequence>
<keyword evidence="2" id="KW-0238">DNA-binding</keyword>
<evidence type="ECO:0000313" key="6">
    <source>
        <dbReference type="Proteomes" id="UP000006241"/>
    </source>
</evidence>
<dbReference type="GO" id="GO:0003677">
    <property type="term" value="F:DNA binding"/>
    <property type="evidence" value="ECO:0007669"/>
    <property type="project" value="UniProtKB-KW"/>
</dbReference>
<evidence type="ECO:0000256" key="2">
    <source>
        <dbReference type="ARBA" id="ARBA00023125"/>
    </source>
</evidence>
<evidence type="ECO:0000259" key="4">
    <source>
        <dbReference type="PROSITE" id="PS50943"/>
    </source>
</evidence>
<dbReference type="AlphaFoldDB" id="C2G3M4"/>
<dbReference type="PROSITE" id="PS50943">
    <property type="entry name" value="HTH_CROC1"/>
    <property type="match status" value="1"/>
</dbReference>
<evidence type="ECO:0000256" key="1">
    <source>
        <dbReference type="ARBA" id="ARBA00023015"/>
    </source>
</evidence>
<dbReference type="Pfam" id="PF00717">
    <property type="entry name" value="Peptidase_S24"/>
    <property type="match status" value="1"/>
</dbReference>
<gene>
    <name evidence="5" type="ORF">HMPREF0765_4180</name>
</gene>
<proteinExistence type="predicted"/>
<dbReference type="SUPFAM" id="SSF51306">
    <property type="entry name" value="LexA/Signal peptidase"/>
    <property type="match status" value="1"/>
</dbReference>
<accession>C2G3M4</accession>
<keyword evidence="1" id="KW-0805">Transcription regulation</keyword>